<protein>
    <recommendedName>
        <fullName evidence="4">DUF5681 domain-containing protein</fullName>
    </recommendedName>
</protein>
<dbReference type="Proteomes" id="UP000744980">
    <property type="component" value="Unassembled WGS sequence"/>
</dbReference>
<reference evidence="2 3" key="1">
    <citation type="submission" date="2020-01" db="EMBL/GenBank/DDBJ databases">
        <title>Draft genome assembly of Ensifer adhaerens T173.</title>
        <authorList>
            <person name="Craig J.E."/>
            <person name="Stinchcombe J.R."/>
        </authorList>
    </citation>
    <scope>NUCLEOTIDE SEQUENCE [LARGE SCALE GENOMIC DNA]</scope>
    <source>
        <strain evidence="2 3">T173</strain>
    </source>
</reference>
<evidence type="ECO:0000313" key="2">
    <source>
        <dbReference type="EMBL" id="MBM3091601.1"/>
    </source>
</evidence>
<dbReference type="RefSeq" id="WP_203527979.1">
    <property type="nucleotide sequence ID" value="NZ_CP083370.1"/>
</dbReference>
<comment type="caution">
    <text evidence="2">The sequence shown here is derived from an EMBL/GenBank/DDBJ whole genome shotgun (WGS) entry which is preliminary data.</text>
</comment>
<evidence type="ECO:0000313" key="3">
    <source>
        <dbReference type="Proteomes" id="UP000744980"/>
    </source>
</evidence>
<keyword evidence="3" id="KW-1185">Reference proteome</keyword>
<evidence type="ECO:0008006" key="4">
    <source>
        <dbReference type="Google" id="ProtNLM"/>
    </source>
</evidence>
<evidence type="ECO:0000256" key="1">
    <source>
        <dbReference type="SAM" id="MobiDB-lite"/>
    </source>
</evidence>
<dbReference type="EMBL" id="WXFA01000006">
    <property type="protein sequence ID" value="MBM3091601.1"/>
    <property type="molecule type" value="Genomic_DNA"/>
</dbReference>
<dbReference type="AlphaFoldDB" id="A0AAW4FKV4"/>
<sequence length="129" mass="14204">MTDVPRKNGKKTGKGNPPVEHQFKPGNPGRPKGARNRLGEMFIEDLLSAWESKGAAAIHTVIEKRPQDFLRVVASLMPKDLNVNVNQIGEMTDEQLLDRIRKLDATIQPFLASHGEDGNSDGDRAPTAH</sequence>
<organism evidence="2 3">
    <name type="scientific">Ensifer canadensis</name>
    <dbReference type="NCBI Taxonomy" id="555315"/>
    <lineage>
        <taxon>Bacteria</taxon>
        <taxon>Pseudomonadati</taxon>
        <taxon>Pseudomonadota</taxon>
        <taxon>Alphaproteobacteria</taxon>
        <taxon>Hyphomicrobiales</taxon>
        <taxon>Rhizobiaceae</taxon>
        <taxon>Sinorhizobium/Ensifer group</taxon>
        <taxon>Ensifer</taxon>
    </lineage>
</organism>
<proteinExistence type="predicted"/>
<feature type="region of interest" description="Disordered" evidence="1">
    <location>
        <begin position="1"/>
        <end position="35"/>
    </location>
</feature>
<gene>
    <name evidence="2" type="ORF">GFB56_12320</name>
</gene>
<accession>A0AAW4FKV4</accession>
<name>A0AAW4FKV4_9HYPH</name>